<dbReference type="PANTHER" id="PTHR11012:SF56">
    <property type="entry name" value="CHK KINASE-LIKE DOMAIN-CONTAINING PROTEIN-RELATED"/>
    <property type="match status" value="1"/>
</dbReference>
<comment type="caution">
    <text evidence="1">The sequence shown here is derived from an EMBL/GenBank/DDBJ whole genome shotgun (WGS) entry which is preliminary data.</text>
</comment>
<protein>
    <recommendedName>
        <fullName evidence="3">CHK kinase-like domain-containing protein</fullName>
    </recommendedName>
</protein>
<evidence type="ECO:0000313" key="1">
    <source>
        <dbReference type="EMBL" id="RZF32625.1"/>
    </source>
</evidence>
<evidence type="ECO:0000313" key="2">
    <source>
        <dbReference type="Proteomes" id="UP000291343"/>
    </source>
</evidence>
<dbReference type="InterPro" id="IPR004119">
    <property type="entry name" value="EcKL"/>
</dbReference>
<dbReference type="EMBL" id="QKKF02036333">
    <property type="protein sequence ID" value="RZF32625.1"/>
    <property type="molecule type" value="Genomic_DNA"/>
</dbReference>
<keyword evidence="2" id="KW-1185">Reference proteome</keyword>
<proteinExistence type="predicted"/>
<dbReference type="InParanoid" id="A0A482WGG2"/>
<evidence type="ECO:0008006" key="3">
    <source>
        <dbReference type="Google" id="ProtNLM"/>
    </source>
</evidence>
<dbReference type="Pfam" id="PF02958">
    <property type="entry name" value="EcKL"/>
    <property type="match status" value="1"/>
</dbReference>
<dbReference type="PANTHER" id="PTHR11012">
    <property type="entry name" value="PROTEIN KINASE-LIKE DOMAIN-CONTAINING"/>
    <property type="match status" value="1"/>
</dbReference>
<organism evidence="1 2">
    <name type="scientific">Laodelphax striatellus</name>
    <name type="common">Small brown planthopper</name>
    <name type="synonym">Delphax striatella</name>
    <dbReference type="NCBI Taxonomy" id="195883"/>
    <lineage>
        <taxon>Eukaryota</taxon>
        <taxon>Metazoa</taxon>
        <taxon>Ecdysozoa</taxon>
        <taxon>Arthropoda</taxon>
        <taxon>Hexapoda</taxon>
        <taxon>Insecta</taxon>
        <taxon>Pterygota</taxon>
        <taxon>Neoptera</taxon>
        <taxon>Paraneoptera</taxon>
        <taxon>Hemiptera</taxon>
        <taxon>Auchenorrhyncha</taxon>
        <taxon>Fulgoroidea</taxon>
        <taxon>Delphacidae</taxon>
        <taxon>Criomorphinae</taxon>
        <taxon>Laodelphax</taxon>
    </lineage>
</organism>
<accession>A0A482WGG2</accession>
<dbReference type="InterPro" id="IPR011009">
    <property type="entry name" value="Kinase-like_dom_sf"/>
</dbReference>
<name>A0A482WGG2_LAOST</name>
<reference evidence="1 2" key="1">
    <citation type="journal article" date="2017" name="Gigascience">
        <title>Genome sequence of the small brown planthopper, Laodelphax striatellus.</title>
        <authorList>
            <person name="Zhu J."/>
            <person name="Jiang F."/>
            <person name="Wang X."/>
            <person name="Yang P."/>
            <person name="Bao Y."/>
            <person name="Zhao W."/>
            <person name="Wang W."/>
            <person name="Lu H."/>
            <person name="Wang Q."/>
            <person name="Cui N."/>
            <person name="Li J."/>
            <person name="Chen X."/>
            <person name="Luo L."/>
            <person name="Yu J."/>
            <person name="Kang L."/>
            <person name="Cui F."/>
        </authorList>
    </citation>
    <scope>NUCLEOTIDE SEQUENCE [LARGE SCALE GENOMIC DNA]</scope>
    <source>
        <strain evidence="1">Lst14</strain>
    </source>
</reference>
<gene>
    <name evidence="1" type="ORF">LSTR_LSTR016644</name>
</gene>
<dbReference type="SUPFAM" id="SSF56112">
    <property type="entry name" value="Protein kinase-like (PK-like)"/>
    <property type="match status" value="1"/>
</dbReference>
<dbReference type="AlphaFoldDB" id="A0A482WGG2"/>
<sequence>MFKHDKQGRPRKAKLVDFQISRWTSPAHDLQYLIVSSMDQNCRTSRLQHFLEAYIETLNHHLVAMGSQKRLTLPILSTDLQRTAVYGLYVAASTVATKMADDTLDLDSSEKNFDPFSQAMKSERYREILPGLLVYLEGLGVFD</sequence>
<dbReference type="Proteomes" id="UP000291343">
    <property type="component" value="Unassembled WGS sequence"/>
</dbReference>
<dbReference type="OrthoDB" id="8114163at2759"/>